<proteinExistence type="predicted"/>
<dbReference type="InterPro" id="IPR029044">
    <property type="entry name" value="Nucleotide-diphossugar_trans"/>
</dbReference>
<dbReference type="RefSeq" id="WP_116271041.1">
    <property type="nucleotide sequence ID" value="NZ_BGZJ01000002.1"/>
</dbReference>
<name>A0A388SEZ8_9BURK</name>
<dbReference type="AlphaFoldDB" id="A0A388SEZ8"/>
<dbReference type="SUPFAM" id="SSF53448">
    <property type="entry name" value="Nucleotide-diphospho-sugar transferases"/>
    <property type="match status" value="2"/>
</dbReference>
<dbReference type="Gene3D" id="3.90.550.10">
    <property type="entry name" value="Spore Coat Polysaccharide Biosynthesis Protein SpsA, Chain A"/>
    <property type="match status" value="2"/>
</dbReference>
<reference evidence="1 2" key="1">
    <citation type="journal article" date="2018" name="Int. J. Syst. Evol. Microbiol.">
        <title>Mesosutterella multiformis gen. nov., sp. nov., a member of the family Sutterellaceae and Sutterella megalosphaeroides sp. nov., isolated from human faeces.</title>
        <authorList>
            <person name="Sakamoto M."/>
            <person name="Ikeyama N."/>
            <person name="Kunihiro T."/>
            <person name="Iino T."/>
            <person name="Yuki M."/>
            <person name="Ohkuma M."/>
        </authorList>
    </citation>
    <scope>NUCLEOTIDE SEQUENCE [LARGE SCALE GENOMIC DNA]</scope>
    <source>
        <strain evidence="1 2">4NBBH2</strain>
    </source>
</reference>
<dbReference type="EMBL" id="BGZJ01000002">
    <property type="protein sequence ID" value="GBO94848.1"/>
    <property type="molecule type" value="Genomic_DNA"/>
</dbReference>
<sequence>MKIIVTAGSEESERAFLKRHAFAAESIVVRRNEKSLFDVINSIIEGESEPVLLVHDDIYFNSDFEDRVEELLQKVSDEDYEWGVIGNAGIANNAYGYRASNIIRYVVDPHEGATLSARILPVRMIDGNTMLINAPELRKRNVRLPSLSGFQLYDLALSIESLKAGLGVFVSPELLCYHDNKDNPASFISFAESDEAQRYLGANLKNTYLETLNGIIKVREPSGDFDWVEATARIGRKQSGIHVAIVVRTQFKRPEQLFRTLTSIRSFIASSQDADLFQCHVVTDVNTGKEKEMYGFPIHYFPCDLRDSRFLLVSEAIKNILSDYIWFVDDDDWLFPNSAEWLANTIRSAPSASTFFIGTEHFIEKKLPGSESLIQTRAVPHQYFPPSDLFKSIYTNHIPFSGIIFPRLKIIGRWSSSEVEKITMFEDWYLQILNFQSDNFFPITINKLFVGISIRGIGQTVTLKDRTEWYKSESTIYYDLVKKGGMIFSIPRMQTIANGSSPSLSIDERKALKSFYKAKLLKYKILSFLTFGGPRGRYKERKRKYREKFRKL</sequence>
<evidence type="ECO:0000313" key="2">
    <source>
        <dbReference type="Proteomes" id="UP000266091"/>
    </source>
</evidence>
<comment type="caution">
    <text evidence="1">The sequence shown here is derived from an EMBL/GenBank/DDBJ whole genome shotgun (WGS) entry which is preliminary data.</text>
</comment>
<accession>A0A388SEZ8</accession>
<organism evidence="1 2">
    <name type="scientific">Mesosutterella multiformis</name>
    <dbReference type="NCBI Taxonomy" id="2259133"/>
    <lineage>
        <taxon>Bacteria</taxon>
        <taxon>Pseudomonadati</taxon>
        <taxon>Pseudomonadota</taxon>
        <taxon>Betaproteobacteria</taxon>
        <taxon>Burkholderiales</taxon>
        <taxon>Sutterellaceae</taxon>
        <taxon>Mesosutterella</taxon>
    </lineage>
</organism>
<dbReference type="OrthoDB" id="9816564at2"/>
<dbReference type="Proteomes" id="UP000266091">
    <property type="component" value="Unassembled WGS sequence"/>
</dbReference>
<gene>
    <name evidence="1" type="ORF">MESMUL_22020</name>
</gene>
<evidence type="ECO:0000313" key="1">
    <source>
        <dbReference type="EMBL" id="GBO94848.1"/>
    </source>
</evidence>
<keyword evidence="2" id="KW-1185">Reference proteome</keyword>
<protein>
    <submittedName>
        <fullName evidence="1">Uncharacterized protein</fullName>
    </submittedName>
</protein>
<dbReference type="CDD" id="cd00761">
    <property type="entry name" value="Glyco_tranf_GTA_type"/>
    <property type="match status" value="1"/>
</dbReference>